<dbReference type="Pfam" id="PF00535">
    <property type="entry name" value="Glycos_transf_2"/>
    <property type="match status" value="1"/>
</dbReference>
<sequence length="333" mass="37941">MRVLRKPRVKSAFYEHGKPTIALAGGTGRRFKWLERGTWREKHLPRVSICIPAYKPDFFELALKSAIAQSFDDTEIIVSDDCPTDAIEKICQRYSGVVQYSRNPDPAEYKNVIRLAGLASGEYIKYLFDDDVLNPFCIQYLLQALEATQNSGTKLAFSPRYFIDERNQVTNLGNGLMVEGTLKVIEGRDFIRITAVKHHNLLGEFSSVLMRTADCFDESGRFGLFKVVDGIISGPLDLSSWIGLSLRGAIVGHPMPLSYFRQHSNSQSNPAANRYFIYSITYYEEVLDLAIEKAYLQPSDLPIAYRNLINHYSYWRGLFPELDERIARISTRL</sequence>
<dbReference type="PANTHER" id="PTHR22916">
    <property type="entry name" value="GLYCOSYLTRANSFERASE"/>
    <property type="match status" value="1"/>
</dbReference>
<evidence type="ECO:0000313" key="3">
    <source>
        <dbReference type="Proteomes" id="UP000031368"/>
    </source>
</evidence>
<evidence type="ECO:0000259" key="1">
    <source>
        <dbReference type="Pfam" id="PF00535"/>
    </source>
</evidence>
<organism evidence="2 3">
    <name type="scientific">Rhizobium gallicum bv. gallicum R602sp</name>
    <dbReference type="NCBI Taxonomy" id="1041138"/>
    <lineage>
        <taxon>Bacteria</taxon>
        <taxon>Pseudomonadati</taxon>
        <taxon>Pseudomonadota</taxon>
        <taxon>Alphaproteobacteria</taxon>
        <taxon>Hyphomicrobiales</taxon>
        <taxon>Rhizobiaceae</taxon>
        <taxon>Rhizobium/Agrobacterium group</taxon>
        <taxon>Rhizobium</taxon>
    </lineage>
</organism>
<keyword evidence="2" id="KW-0808">Transferase</keyword>
<dbReference type="KEGG" id="rga:RGR602_CH01764"/>
<reference evidence="2 3" key="1">
    <citation type="submission" date="2013-11" db="EMBL/GenBank/DDBJ databases">
        <title>Complete genome sequence of Rhizobium gallicum bv. gallicum R602.</title>
        <authorList>
            <person name="Bustos P."/>
            <person name="Santamaria R.I."/>
            <person name="Lozano L."/>
            <person name="Acosta J.L."/>
            <person name="Ormeno-Orrillo E."/>
            <person name="Rogel M.A."/>
            <person name="Romero D."/>
            <person name="Cevallos M.A."/>
            <person name="Martinez-Romero E."/>
            <person name="Gonzalez V."/>
        </authorList>
    </citation>
    <scope>NUCLEOTIDE SEQUENCE [LARGE SCALE GENOMIC DNA]</scope>
    <source>
        <strain evidence="2 3">R602</strain>
    </source>
</reference>
<dbReference type="EMBL" id="CP006877">
    <property type="protein sequence ID" value="AJD41102.1"/>
    <property type="molecule type" value="Genomic_DNA"/>
</dbReference>
<feature type="domain" description="Glycosyltransferase 2-like" evidence="1">
    <location>
        <begin position="48"/>
        <end position="153"/>
    </location>
</feature>
<evidence type="ECO:0000313" key="2">
    <source>
        <dbReference type="EMBL" id="AJD41102.1"/>
    </source>
</evidence>
<keyword evidence="3" id="KW-1185">Reference proteome</keyword>
<dbReference type="HOGENOM" id="CLU_833860_0_0_5"/>
<dbReference type="PANTHER" id="PTHR22916:SF3">
    <property type="entry name" value="UDP-GLCNAC:BETAGAL BETA-1,3-N-ACETYLGLUCOSAMINYLTRANSFERASE-LIKE PROTEIN 1"/>
    <property type="match status" value="1"/>
</dbReference>
<dbReference type="Gene3D" id="3.90.550.10">
    <property type="entry name" value="Spore Coat Polysaccharide Biosynthesis Protein SpsA, Chain A"/>
    <property type="match status" value="1"/>
</dbReference>
<dbReference type="SUPFAM" id="SSF53448">
    <property type="entry name" value="Nucleotide-diphospho-sugar transferases"/>
    <property type="match status" value="1"/>
</dbReference>
<dbReference type="AlphaFoldDB" id="A0A0B4X3J8"/>
<protein>
    <submittedName>
        <fullName evidence="2">Glycosyltransferase family 2 protein</fullName>
    </submittedName>
</protein>
<proteinExistence type="predicted"/>
<gene>
    <name evidence="2" type="ORF">RGR602_CH01764</name>
</gene>
<dbReference type="InterPro" id="IPR001173">
    <property type="entry name" value="Glyco_trans_2-like"/>
</dbReference>
<accession>A0A0B4X3J8</accession>
<dbReference type="CDD" id="cd00761">
    <property type="entry name" value="Glyco_tranf_GTA_type"/>
    <property type="match status" value="1"/>
</dbReference>
<dbReference type="Proteomes" id="UP000031368">
    <property type="component" value="Chromosome"/>
</dbReference>
<dbReference type="GO" id="GO:0016758">
    <property type="term" value="F:hexosyltransferase activity"/>
    <property type="evidence" value="ECO:0007669"/>
    <property type="project" value="UniProtKB-ARBA"/>
</dbReference>
<dbReference type="InterPro" id="IPR029044">
    <property type="entry name" value="Nucleotide-diphossugar_trans"/>
</dbReference>
<name>A0A0B4X3J8_9HYPH</name>